<feature type="signal peptide" evidence="1">
    <location>
        <begin position="1"/>
        <end position="19"/>
    </location>
</feature>
<sequence>MRKLLLLTITSMLSAGAWALPAPKDSCQISDLQTRYARLYAAGSTCGKDENSPYANKLSQLFQSDQENCKVSANQIDPTDKQVDQAFNELDQMTHAQIKELCASLDKQIQAIKQKPPLLPLP</sequence>
<dbReference type="PATRIC" id="fig|1144672.3.peg.2520"/>
<dbReference type="STRING" id="1144672.F966_02627"/>
<evidence type="ECO:0000256" key="1">
    <source>
        <dbReference type="SAM" id="SignalP"/>
    </source>
</evidence>
<feature type="chain" id="PRO_5004134686" description="Secreted protein" evidence="1">
    <location>
        <begin position="20"/>
        <end position="122"/>
    </location>
</feature>
<accession>N8WA88</accession>
<reference evidence="2 3" key="1">
    <citation type="submission" date="2013-02" db="EMBL/GenBank/DDBJ databases">
        <title>The Genome Sequence of Acinetobacter sp. CIP 56.2.</title>
        <authorList>
            <consortium name="The Broad Institute Genome Sequencing Platform"/>
            <consortium name="The Broad Institute Genome Sequencing Center for Infectious Disease"/>
            <person name="Cerqueira G."/>
            <person name="Feldgarden M."/>
            <person name="Courvalin P."/>
            <person name="Perichon B."/>
            <person name="Grillot-Courvalin C."/>
            <person name="Clermont D."/>
            <person name="Rocha E."/>
            <person name="Yoon E.-J."/>
            <person name="Nemec A."/>
            <person name="Walker B."/>
            <person name="Young S.K."/>
            <person name="Zeng Q."/>
            <person name="Gargeya S."/>
            <person name="Fitzgerald M."/>
            <person name="Haas B."/>
            <person name="Abouelleil A."/>
            <person name="Alvarado L."/>
            <person name="Arachchi H.M."/>
            <person name="Berlin A.M."/>
            <person name="Chapman S.B."/>
            <person name="Dewar J."/>
            <person name="Goldberg J."/>
            <person name="Griggs A."/>
            <person name="Gujja S."/>
            <person name="Hansen M."/>
            <person name="Howarth C."/>
            <person name="Imamovic A."/>
            <person name="Larimer J."/>
            <person name="McCowan C."/>
            <person name="Murphy C."/>
            <person name="Neiman D."/>
            <person name="Pearson M."/>
            <person name="Priest M."/>
            <person name="Roberts A."/>
            <person name="Saif S."/>
            <person name="Shea T."/>
            <person name="Sisk P."/>
            <person name="Sykes S."/>
            <person name="Wortman J."/>
            <person name="Nusbaum C."/>
            <person name="Birren B."/>
        </authorList>
    </citation>
    <scope>NUCLEOTIDE SEQUENCE [LARGE SCALE GENOMIC DNA]</scope>
    <source>
        <strain evidence="2 3">CIP 56.2</strain>
    </source>
</reference>
<name>N8WA88_9GAMM</name>
<dbReference type="EMBL" id="APPH01000010">
    <property type="protein sequence ID" value="ENV08982.1"/>
    <property type="molecule type" value="Genomic_DNA"/>
</dbReference>
<keyword evidence="1" id="KW-0732">Signal</keyword>
<dbReference type="HOGENOM" id="CLU_164512_0_0_6"/>
<gene>
    <name evidence="2" type="ORF">F966_02627</name>
</gene>
<dbReference type="RefSeq" id="WP_004805842.1">
    <property type="nucleotide sequence ID" value="NZ_KB849440.1"/>
</dbReference>
<protein>
    <recommendedName>
        <fullName evidence="4">Secreted protein</fullName>
    </recommendedName>
</protein>
<dbReference type="AlphaFoldDB" id="N8WA88"/>
<proteinExistence type="predicted"/>
<evidence type="ECO:0000313" key="2">
    <source>
        <dbReference type="EMBL" id="ENV08982.1"/>
    </source>
</evidence>
<evidence type="ECO:0000313" key="3">
    <source>
        <dbReference type="Proteomes" id="UP000013209"/>
    </source>
</evidence>
<evidence type="ECO:0008006" key="4">
    <source>
        <dbReference type="Google" id="ProtNLM"/>
    </source>
</evidence>
<dbReference type="Proteomes" id="UP000013209">
    <property type="component" value="Unassembled WGS sequence"/>
</dbReference>
<organism evidence="2 3">
    <name type="scientific">Acinetobacter higginsii</name>
    <dbReference type="NCBI Taxonomy" id="70347"/>
    <lineage>
        <taxon>Bacteria</taxon>
        <taxon>Pseudomonadati</taxon>
        <taxon>Pseudomonadota</taxon>
        <taxon>Gammaproteobacteria</taxon>
        <taxon>Moraxellales</taxon>
        <taxon>Moraxellaceae</taxon>
        <taxon>Acinetobacter</taxon>
    </lineage>
</organism>
<comment type="caution">
    <text evidence="2">The sequence shown here is derived from an EMBL/GenBank/DDBJ whole genome shotgun (WGS) entry which is preliminary data.</text>
</comment>